<dbReference type="CTD" id="20239134"/>
<proteinExistence type="predicted"/>
<organism evidence="2 3">
    <name type="scientific">Lottia gigantea</name>
    <name type="common">Giant owl limpet</name>
    <dbReference type="NCBI Taxonomy" id="225164"/>
    <lineage>
        <taxon>Eukaryota</taxon>
        <taxon>Metazoa</taxon>
        <taxon>Spiralia</taxon>
        <taxon>Lophotrochozoa</taxon>
        <taxon>Mollusca</taxon>
        <taxon>Gastropoda</taxon>
        <taxon>Patellogastropoda</taxon>
        <taxon>Lottioidea</taxon>
        <taxon>Lottiidae</taxon>
        <taxon>Lottia</taxon>
    </lineage>
</organism>
<evidence type="ECO:0000313" key="2">
    <source>
        <dbReference type="EMBL" id="ESO92149.1"/>
    </source>
</evidence>
<protein>
    <submittedName>
        <fullName evidence="2">Uncharacterized protein</fullName>
    </submittedName>
</protein>
<gene>
    <name evidence="2" type="ORF">LOTGIDRAFT_162800</name>
</gene>
<dbReference type="KEGG" id="lgi:LOTGIDRAFT_162800"/>
<name>V4BSU8_LOTGI</name>
<feature type="transmembrane region" description="Helical" evidence="1">
    <location>
        <begin position="313"/>
        <end position="335"/>
    </location>
</feature>
<evidence type="ECO:0000256" key="1">
    <source>
        <dbReference type="SAM" id="Phobius"/>
    </source>
</evidence>
<dbReference type="EMBL" id="KB202124">
    <property type="protein sequence ID" value="ESO92149.1"/>
    <property type="molecule type" value="Genomic_DNA"/>
</dbReference>
<keyword evidence="1" id="KW-0472">Membrane</keyword>
<dbReference type="RefSeq" id="XP_009057076.1">
    <property type="nucleotide sequence ID" value="XM_009058828.1"/>
</dbReference>
<evidence type="ECO:0000313" key="3">
    <source>
        <dbReference type="Proteomes" id="UP000030746"/>
    </source>
</evidence>
<dbReference type="AlphaFoldDB" id="V4BSU8"/>
<sequence length="382" mass="42571">MEDHSNHILYCKRKFWLCVGQNSCNISFISRNYPMTIEIPFVCKAESNMIDIYKPVSNCRVPYLDLYLSGDEHHGENLNCDCTVSISNTSLPVYLYVYFINLSVSSCGNVSITCNGQYILNCSNSGLQSLSQSMGAIDGEFKIQMTNLVVDGGDMMYLTLGGRGDCAMDVKCSGCDDSISIETSTFNPDEVTTEYKITYESSQLGERTTNEYIHIDNCTTEIPYKGDNTFLLSLEGTSTIEITTEKSNTTDRFSTVEITTEKSNSTDHISSIEVTTVKSNTTDRFSTVELTTVKSNTTDDTGDDHNNESIDKYIIYGILAALLVIIVVVVLSGLCHSRYKSQEVMQEDGVFFTRIDSRHPEVIPLSYTNYSYIGEGEQISQT</sequence>
<accession>V4BSU8</accession>
<keyword evidence="1" id="KW-1133">Transmembrane helix</keyword>
<keyword evidence="1" id="KW-0812">Transmembrane</keyword>
<dbReference type="Proteomes" id="UP000030746">
    <property type="component" value="Unassembled WGS sequence"/>
</dbReference>
<reference evidence="2 3" key="1">
    <citation type="journal article" date="2013" name="Nature">
        <title>Insights into bilaterian evolution from three spiralian genomes.</title>
        <authorList>
            <person name="Simakov O."/>
            <person name="Marletaz F."/>
            <person name="Cho S.J."/>
            <person name="Edsinger-Gonzales E."/>
            <person name="Havlak P."/>
            <person name="Hellsten U."/>
            <person name="Kuo D.H."/>
            <person name="Larsson T."/>
            <person name="Lv J."/>
            <person name="Arendt D."/>
            <person name="Savage R."/>
            <person name="Osoegawa K."/>
            <person name="de Jong P."/>
            <person name="Grimwood J."/>
            <person name="Chapman J.A."/>
            <person name="Shapiro H."/>
            <person name="Aerts A."/>
            <person name="Otillar R.P."/>
            <person name="Terry A.Y."/>
            <person name="Boore J.L."/>
            <person name="Grigoriev I.V."/>
            <person name="Lindberg D.R."/>
            <person name="Seaver E.C."/>
            <person name="Weisblat D.A."/>
            <person name="Putnam N.H."/>
            <person name="Rokhsar D.S."/>
        </authorList>
    </citation>
    <scope>NUCLEOTIDE SEQUENCE [LARGE SCALE GENOMIC DNA]</scope>
</reference>
<keyword evidence="3" id="KW-1185">Reference proteome</keyword>
<dbReference type="HOGENOM" id="CLU_724214_0_0_1"/>
<dbReference type="GeneID" id="20239134"/>